<feature type="region of interest" description="Disordered" evidence="1">
    <location>
        <begin position="1516"/>
        <end position="1535"/>
    </location>
</feature>
<evidence type="ECO:0000256" key="1">
    <source>
        <dbReference type="SAM" id="MobiDB-lite"/>
    </source>
</evidence>
<dbReference type="RefSeq" id="XP_644442.1">
    <property type="nucleotide sequence ID" value="XM_639350.1"/>
</dbReference>
<proteinExistence type="predicted"/>
<reference evidence="2 4" key="1">
    <citation type="journal article" date="2002" name="Nature">
        <title>Sequence and analysis of chromosome 2 of Dictyostelium discoideum.</title>
        <authorList>
            <consortium name="Dictyostelium Genome Sequencing Consortium"/>
            <person name="Glockner G."/>
            <person name="Eichinger L."/>
            <person name="Szafranski K."/>
            <person name="Pachebat J.A."/>
            <person name="Bankier A.T."/>
            <person name="Dear P.H."/>
            <person name="Lehmann R."/>
            <person name="Baumgart C."/>
            <person name="Parra G."/>
            <person name="Abril J.F."/>
            <person name="Guigo R."/>
            <person name="Kumpf K."/>
            <person name="Tunggal B."/>
            <person name="Cox E."/>
            <person name="Quail M.A."/>
            <person name="Platzer M."/>
            <person name="Rosenthal A."/>
            <person name="Noegel A.A."/>
        </authorList>
    </citation>
    <scope>NUCLEOTIDE SEQUENCE [LARGE SCALE GENOMIC DNA]</scope>
    <source>
        <strain evidence="2 4">AX4</strain>
    </source>
</reference>
<dbReference type="GlyGen" id="Q557C7">
    <property type="glycosylation" value="3 sites"/>
</dbReference>
<evidence type="ECO:0000313" key="3">
    <source>
        <dbReference type="EMBL" id="EAL70841.1"/>
    </source>
</evidence>
<accession>Q86JQ7</accession>
<dbReference type="EMBL" id="AAFI02000009">
    <property type="protein sequence ID" value="EAL70841.1"/>
    <property type="molecule type" value="Genomic_DNA"/>
</dbReference>
<comment type="caution">
    <text evidence="2">The sequence shown here is derived from an EMBL/GenBank/DDBJ whole genome shotgun (WGS) entry which is preliminary data.</text>
</comment>
<dbReference type="KEGG" id="ddi:DDB_G0273247"/>
<name>Q557C7_DICDI</name>
<dbReference type="VEuPathDB" id="AmoebaDB:DDB_G0273247"/>
<dbReference type="AlphaFoldDB" id="Q557C7"/>
<evidence type="ECO:0000313" key="4">
    <source>
        <dbReference type="Proteomes" id="UP000002195"/>
    </source>
</evidence>
<dbReference type="GeneID" id="8619067"/>
<dbReference type="HOGENOM" id="CLU_245991_0_0_1"/>
<dbReference type="OMA" id="NCSYYLE"/>
<dbReference type="GeneID" id="8618910"/>
<dbReference type="KEGG" id="ddi:DDB_G0273651"/>
<gene>
    <name evidence="3" type="ORF">DDB_G0273247</name>
    <name evidence="2" type="ORF">DDB_G0273651</name>
</gene>
<dbReference type="EMBL" id="AAFI02000011">
    <property type="protein sequence ID" value="EAL70516.1"/>
    <property type="molecule type" value="Genomic_DNA"/>
</dbReference>
<dbReference type="dictyBase" id="DDB_G0273651"/>
<reference evidence="2" key="3">
    <citation type="submission" date="2009-08" db="EMBL/GenBank/DDBJ databases">
        <authorList>
            <consortium name="The Dictyostelium discoideum Sequencing Consortium"/>
            <person name="Eichinger L."/>
            <person name="Pachebat J.A."/>
            <person name="Gloeckner G."/>
            <person name="Rajandream M.-A."/>
            <person name="Sucgang R."/>
            <person name="Song J."/>
            <person name="Cox E.C."/>
            <person name="Tunggal B."/>
            <person name="Szafranski K."/>
            <person name="Konfortov B.A."/>
            <person name="Farbrother P."/>
            <person name="Bankier A.T."/>
            <person name="Lehmann R."/>
            <person name="Hamlin N."/>
            <person name="Xu Q."/>
            <person name="Davies R."/>
            <person name="Gaudet P."/>
            <person name="Fey P."/>
            <person name="Pilcher K."/>
            <person name="Chen G."/>
            <person name="Saunders D."/>
            <person name="Sodergren E."/>
            <person name="Davis P."/>
            <person name="Nie X."/>
            <person name="Kerhornou A."/>
            <person name="Hemphill L."/>
            <person name="Bason N."/>
            <person name="Berriman M."/>
            <person name="Desany B."/>
            <person name="Churcher C."/>
            <person name="Cooper J."/>
            <person name="van Driessche N."/>
            <person name="Cronin A."/>
            <person name="Goodhead I."/>
            <person name="Muzny D."/>
            <person name="Hall N."/>
            <person name="Harper D."/>
            <person name="Lindsay R."/>
            <person name="Hauser H."/>
            <person name="James K."/>
            <person name="Quiles M."/>
            <person name="Buchrieser C."/>
            <person name="Wardroper A."/>
            <person name="Thangavelu M."/>
            <person name="Johnson D."/>
            <person name="Knights A."/>
            <person name="Loulseged H."/>
            <person name="Mungall K."/>
            <person name="Price C."/>
            <person name="Ma J."/>
            <person name="Quail M."/>
            <person name="Hernandez J."/>
            <person name="Rabbinowitsch E."/>
            <person name="Steffen D."/>
            <person name="Sanders M."/>
            <person name="Weinstock G."/>
            <person name="Sharp S."/>
            <person name="Just E."/>
            <person name="Shaulsky G."/>
            <person name="Simmonds M."/>
            <person name="Tivey A."/>
            <person name="White B."/>
            <person name="Walker D."/>
            <person name="Woodward J."/>
            <person name="Winckler T."/>
            <person name="Schleicher M."/>
            <person name="Rosenthal A."/>
            <person name="Rivero F."/>
            <person name="Chisholm R.L."/>
            <person name="Gibbs R."/>
            <person name="Loomis W.F."/>
            <person name="Platzer M."/>
            <person name="Kay R.R."/>
            <person name="Williams J."/>
            <person name="Dear P.H."/>
            <person name="Noegel A.A."/>
            <person name="Barrell B."/>
            <person name="Kuspa A."/>
        </authorList>
    </citation>
    <scope>NUCLEOTIDE SEQUENCE</scope>
    <source>
        <strain evidence="2">AX4</strain>
    </source>
</reference>
<evidence type="ECO:0000313" key="2">
    <source>
        <dbReference type="EMBL" id="EAL70516.1"/>
    </source>
</evidence>
<protein>
    <submittedName>
        <fullName evidence="2">Uncharacterized protein</fullName>
    </submittedName>
</protein>
<sequence>MSPSLPIPDFQDAPQNLLRDEIFGIIEKIKIKYDPNIIGMVSYIPTFFDFGSIFQYKASDRLSVLRSVKSNFLNIAKQAESSLEKMDAINKPNIHLFITRIVIQNVPGKSGTSKKSTFYPDGTLEIQTVFEDSLNCQYYLEKKIIQTLNEFRPLQGAEIPVKVPAADAPAFVAAAPVAAAPAQVQSPASFTPTPIPTQAPVTASVVAPTTAQSAQFIDLSIPSYPNGAWETLKNDIVNSLKPIKIDNSILPGPPFDAQLGVDWASVPLSGADFNAVLRSMKTNIPNISKQIVPAIQKLEEFRKPMIADFMVSIVFQNVAGKQSASKKAFLSAEGALIIQVPFEDALNCSYYFEKKITSGLQEFAPPSSAPAAKITSPVVETPSPVVAPPVVVAQPTPVMQPTYSVPQPQQPKPAAVYVPHYSTQPQAVVAPPTPAPAPVVVQPIVKEPPKPKGRVEMEFKPNIEDFNQLFLIREIDYFLQKMVIVDEKDQPFGVPIYIDWASVMVYPSAIKQNTIIRNVNLAIYRLLRDIVVAVKMACTDFGNRDNVVEYLRSVTIQNMQGSSSSLKKVVYEDGHLIVQTIFEDFGNCGLYFDSKVIQALQSRPSTPTPKKPEAIVIIKEEVDIRYRAHKSVVNKDGQQYTPSCDVECDWASFSHKAYEGTNIENNIISLSNNIFVDLHQSILSFNKDEIEILMKEITHIKFSQATPGKTIFDKRTTTMADNGVLTITTTFEDRNEGFKTFKEKLRQLFTARLYKVQIRDTLVPALKEMIDLAVKIQYKANFLDNIPVTPFADYSSKVIFDWQVVDKESLENQVNFYKALTDNLKTTATFAKVLDGAIRDICSYDVGKNEFVNCTTFILRDIIRAKEEVVKNTTPSTWEFSACFHGPALSTNKSTLTTLFKETLSVAFPCAIQDTFPLIDELVEDLESSTGKKVPVVINYDSWRNVESFRDDTTSYKSIKDIVVNVPRRGLGAIMDLVKDEIVKEEYNKKVNKIIIVCDPSNKVEASRSKDPNVLGKLVNGELTFTLNFRDAKSGTTKSWDYQLELMLQTRPLKIQRAINKAKMSLDEVTKKFSALIGKQVPVSVDYNGFINDSHFIVDLEEEVYTKVISSFAHLLTKGWIDNGPAAELLTYDTVKKSIQNQMTNLKFVINCASSQKENYEFSFNGTEFIAGLNLNSACKVELKEWRLEMERMFKLRDLRLREEIAVRVDLSQSKKAIDAVIGRPVQLEIDWESLIRNADFLCNLNDYCKVIHVFSEDISMELSTKYGFGRCVEYTEIQAFVQNNLSKIVICAGNSLSGVDISYDKSSKTIKVSVGIKVLYKQIQANTNNYESYGRQIENVMGLRMMMIQGYIKRNNPPAIEDAKSRLREAVEMDVSLEIEWSSIIDHPSFNKIVEFVPVLKNIVSLSAQLNPLVKLCRENFEAKAQLKAVRNYTIIVDGSSRVDEGEFDTNKFGVDWAKVSWKAPPARDHIVVTVNLESIIKTSPHDLSIEDKIEFLVTPDKAIERFNRKEDLENREHDRRMAERRHNEQMRADERLADAARDRNRELERLNRNLTRRY</sequence>
<reference evidence="2 4" key="2">
    <citation type="journal article" date="2005" name="Nature">
        <title>The genome of the social amoeba Dictyostelium discoideum.</title>
        <authorList>
            <consortium name="The Dictyostelium discoideum Sequencing Consortium"/>
            <person name="Eichinger L."/>
            <person name="Pachebat J.A."/>
            <person name="Glockner G."/>
            <person name="Rajandream M.A."/>
            <person name="Sucgang R."/>
            <person name="Berriman M."/>
            <person name="Song J."/>
            <person name="Olsen R."/>
            <person name="Szafranski K."/>
            <person name="Xu Q."/>
            <person name="Tunggal B."/>
            <person name="Kummerfeld S."/>
            <person name="Madera M."/>
            <person name="Konfortov B.A."/>
            <person name="Rivero F."/>
            <person name="Bankier A.T."/>
            <person name="Lehmann R."/>
            <person name="Hamlin N."/>
            <person name="Davies R."/>
            <person name="Gaudet P."/>
            <person name="Fey P."/>
            <person name="Pilcher K."/>
            <person name="Chen G."/>
            <person name="Saunders D."/>
            <person name="Sodergren E."/>
            <person name="Davis P."/>
            <person name="Kerhornou A."/>
            <person name="Nie X."/>
            <person name="Hall N."/>
            <person name="Anjard C."/>
            <person name="Hemphill L."/>
            <person name="Bason N."/>
            <person name="Farbrother P."/>
            <person name="Desany B."/>
            <person name="Just E."/>
            <person name="Morio T."/>
            <person name="Rost R."/>
            <person name="Churcher C."/>
            <person name="Cooper J."/>
            <person name="Haydock S."/>
            <person name="van Driessche N."/>
            <person name="Cronin A."/>
            <person name="Goodhead I."/>
            <person name="Muzny D."/>
            <person name="Mourier T."/>
            <person name="Pain A."/>
            <person name="Lu M."/>
            <person name="Harper D."/>
            <person name="Lindsay R."/>
            <person name="Hauser H."/>
            <person name="James K."/>
            <person name="Quiles M."/>
            <person name="Madan Babu M."/>
            <person name="Saito T."/>
            <person name="Buchrieser C."/>
            <person name="Wardroper A."/>
            <person name="Felder M."/>
            <person name="Thangavelu M."/>
            <person name="Johnson D."/>
            <person name="Knights A."/>
            <person name="Loulseged H."/>
            <person name="Mungall K."/>
            <person name="Oliver K."/>
            <person name="Price C."/>
            <person name="Quail M.A."/>
            <person name="Urushihara H."/>
            <person name="Hernandez J."/>
            <person name="Rabbinowitsch E."/>
            <person name="Steffen D."/>
            <person name="Sanders M."/>
            <person name="Ma J."/>
            <person name="Kohara Y."/>
            <person name="Sharp S."/>
            <person name="Simmonds M."/>
            <person name="Spiegler S."/>
            <person name="Tivey A."/>
            <person name="Sugano S."/>
            <person name="White B."/>
            <person name="Walker D."/>
            <person name="Woodward J."/>
            <person name="Winckler T."/>
            <person name="Tanaka Y."/>
            <person name="Shaulsky G."/>
            <person name="Schleicher M."/>
            <person name="Weinstock G."/>
            <person name="Rosenthal A."/>
            <person name="Cox E.C."/>
            <person name="Chisholm R.L."/>
            <person name="Gibbs R."/>
            <person name="Loomis W.F."/>
            <person name="Platzer M."/>
            <person name="Kay R.R."/>
            <person name="Williams J."/>
            <person name="Dear P.H."/>
            <person name="Noegel A.A."/>
            <person name="Barrell B."/>
            <person name="Kuspa A."/>
        </authorList>
    </citation>
    <scope>NUCLEOTIDE SEQUENCE [LARGE SCALE GENOMIC DNA]</scope>
    <source>
        <strain evidence="2 4">AX4</strain>
    </source>
</reference>
<dbReference type="eggNOG" id="ENOG502RSPJ">
    <property type="taxonomic scope" value="Eukaryota"/>
</dbReference>
<dbReference type="dictyBase" id="DDB_G0273247"/>
<dbReference type="PaxDb" id="44689-DDB0168140"/>
<dbReference type="Proteomes" id="UP000002195">
    <property type="component" value="Unassembled WGS sequence"/>
</dbReference>
<dbReference type="STRING" id="44689.Q557C7"/>
<keyword evidence="4" id="KW-1185">Reference proteome</keyword>
<organism evidence="2 4">
    <name type="scientific">Dictyostelium discoideum</name>
    <name type="common">Social amoeba</name>
    <dbReference type="NCBI Taxonomy" id="44689"/>
    <lineage>
        <taxon>Eukaryota</taxon>
        <taxon>Amoebozoa</taxon>
        <taxon>Evosea</taxon>
        <taxon>Eumycetozoa</taxon>
        <taxon>Dictyostelia</taxon>
        <taxon>Dictyosteliales</taxon>
        <taxon>Dictyosteliaceae</taxon>
        <taxon>Dictyostelium</taxon>
    </lineage>
</organism>
<accession>Q557C7</accession>
<dbReference type="FunCoup" id="Q557C7">
    <property type="interactions" value="744"/>
</dbReference>
<dbReference type="RefSeq" id="XP_644808.1">
    <property type="nucleotide sequence ID" value="XM_639716.1"/>
</dbReference>